<dbReference type="InterPro" id="IPR016047">
    <property type="entry name" value="M23ase_b-sheet_dom"/>
</dbReference>
<proteinExistence type="predicted"/>
<keyword evidence="3" id="KW-1185">Reference proteome</keyword>
<reference evidence="2" key="1">
    <citation type="submission" date="2022-01" db="EMBL/GenBank/DDBJ databases">
        <authorList>
            <person name="Jo J.-H."/>
            <person name="Im W.-T."/>
        </authorList>
    </citation>
    <scope>NUCLEOTIDE SEQUENCE</scope>
    <source>
        <strain evidence="2">NA20</strain>
    </source>
</reference>
<sequence>MSFEEVMHIHANSFEQVIPFDPSSDSLLQLDFTDANKDLTAEILADTPVFSNYISHKLDAAGARYGIGGYNEHRTVYSRSKVFDAAIPSEEPRRLHLGTDIWGKPHTAVMAPIDGVVHSFAFNDQFGDYGATIILSHQLNGFVFYSLYGHLNLASLRGLQEGQLIKAGEVFAAFGIPHENGQWPPHLHFQLILDMGDWKGDYPGVCKFSEREKWLKNSPDPEWILGMNKFLG</sequence>
<evidence type="ECO:0000313" key="3">
    <source>
        <dbReference type="Proteomes" id="UP001165367"/>
    </source>
</evidence>
<dbReference type="Gene3D" id="2.70.70.10">
    <property type="entry name" value="Glucose Permease (Domain IIA)"/>
    <property type="match status" value="1"/>
</dbReference>
<protein>
    <submittedName>
        <fullName evidence="2">Peptidoglycan DD-metalloendopeptidase family protein</fullName>
    </submittedName>
</protein>
<dbReference type="RefSeq" id="WP_237871073.1">
    <property type="nucleotide sequence ID" value="NZ_JAKLTR010000005.1"/>
</dbReference>
<dbReference type="CDD" id="cd12797">
    <property type="entry name" value="M23_peptidase"/>
    <property type="match status" value="1"/>
</dbReference>
<gene>
    <name evidence="2" type="ORF">LZZ85_09675</name>
</gene>
<dbReference type="InterPro" id="IPR050570">
    <property type="entry name" value="Cell_wall_metabolism_enzyme"/>
</dbReference>
<evidence type="ECO:0000313" key="2">
    <source>
        <dbReference type="EMBL" id="MCG2614551.1"/>
    </source>
</evidence>
<accession>A0ABS9KQH2</accession>
<name>A0ABS9KQH2_9BACT</name>
<dbReference type="EMBL" id="JAKLTR010000005">
    <property type="protein sequence ID" value="MCG2614551.1"/>
    <property type="molecule type" value="Genomic_DNA"/>
</dbReference>
<dbReference type="SUPFAM" id="SSF51261">
    <property type="entry name" value="Duplicated hybrid motif"/>
    <property type="match status" value="1"/>
</dbReference>
<dbReference type="Proteomes" id="UP001165367">
    <property type="component" value="Unassembled WGS sequence"/>
</dbReference>
<dbReference type="InterPro" id="IPR011055">
    <property type="entry name" value="Dup_hybrid_motif"/>
</dbReference>
<dbReference type="PANTHER" id="PTHR21666:SF270">
    <property type="entry name" value="MUREIN HYDROLASE ACTIVATOR ENVC"/>
    <property type="match status" value="1"/>
</dbReference>
<comment type="caution">
    <text evidence="2">The sequence shown here is derived from an EMBL/GenBank/DDBJ whole genome shotgun (WGS) entry which is preliminary data.</text>
</comment>
<dbReference type="Pfam" id="PF01551">
    <property type="entry name" value="Peptidase_M23"/>
    <property type="match status" value="1"/>
</dbReference>
<feature type="domain" description="M23ase beta-sheet core" evidence="1">
    <location>
        <begin position="95"/>
        <end position="191"/>
    </location>
</feature>
<organism evidence="2 3">
    <name type="scientific">Terrimonas ginsenosidimutans</name>
    <dbReference type="NCBI Taxonomy" id="2908004"/>
    <lineage>
        <taxon>Bacteria</taxon>
        <taxon>Pseudomonadati</taxon>
        <taxon>Bacteroidota</taxon>
        <taxon>Chitinophagia</taxon>
        <taxon>Chitinophagales</taxon>
        <taxon>Chitinophagaceae</taxon>
        <taxon>Terrimonas</taxon>
    </lineage>
</organism>
<dbReference type="PANTHER" id="PTHR21666">
    <property type="entry name" value="PEPTIDASE-RELATED"/>
    <property type="match status" value="1"/>
</dbReference>
<evidence type="ECO:0000259" key="1">
    <source>
        <dbReference type="Pfam" id="PF01551"/>
    </source>
</evidence>